<sequence>MFRFPILKVRELNDILQEIDFDDPQIVMEPSKTITQELFTYIIHLLQINPLADFKYDLNLNAKALPILTIFYQTSKLLNCTDVPDFSILDLVLPQKNRLQVHLSAIFNFIRQQQRVHHLILTHYQNVEINFQQIKFLQTEKKHKVQDLNEFIAQEERFRPLLKEVNGVLTQCQIELKTSISALQTVTCTYLENLALRDSLISKQAVMKAEIDRTIKGLQDIRNDGNECYADQVKSLELTHQKDQIGLKIRNLAEEICGKMQLHTGMRELHQIRSKMKEGVDQISSLSGKVDRLTQQNGAMSEQIEALKDGILAVESDSRNYQLDAQIQNSEICSERDRNEVQGQVNEILDNLSVERAKINKMASKVQAIPLKKNALCEQMCSQFNELVKGVVVQAQESEISWVSFLEQEKRYLSDN</sequence>
<dbReference type="AlphaFoldDB" id="V6LXF4"/>
<evidence type="ECO:0000256" key="7">
    <source>
        <dbReference type="ARBA" id="ARBA00023306"/>
    </source>
</evidence>
<comment type="similarity">
    <text evidence="2">Belongs to the NUF2 family.</text>
</comment>
<keyword evidence="12" id="KW-1185">Reference proteome</keyword>
<dbReference type="Gene3D" id="1.10.418.60">
    <property type="entry name" value="Ncd80 complex, Nuf2 subunit"/>
    <property type="match status" value="1"/>
</dbReference>
<keyword evidence="5" id="KW-0498">Mitosis</keyword>
<keyword evidence="4" id="KW-0132">Cell division</keyword>
<feature type="domain" description="Kinetochore protein Nuf2 N-terminal" evidence="9">
    <location>
        <begin position="2"/>
        <end position="126"/>
    </location>
</feature>
<keyword evidence="8" id="KW-0137">Centromere</keyword>
<dbReference type="VEuPathDB" id="GiardiaDB:SS50377_26844"/>
<evidence type="ECO:0000313" key="11">
    <source>
        <dbReference type="EMBL" id="KAH0570564.1"/>
    </source>
</evidence>
<name>V6LXF4_9EUKA</name>
<keyword evidence="6" id="KW-0175">Coiled coil</keyword>
<protein>
    <submittedName>
        <fullName evidence="10">Nuf2 family protein</fullName>
    </submittedName>
</protein>
<evidence type="ECO:0000256" key="6">
    <source>
        <dbReference type="ARBA" id="ARBA00023054"/>
    </source>
</evidence>
<evidence type="ECO:0000313" key="10">
    <source>
        <dbReference type="EMBL" id="EST49312.1"/>
    </source>
</evidence>
<dbReference type="EMBL" id="AUWU02000007">
    <property type="protein sequence ID" value="KAH0570564.1"/>
    <property type="molecule type" value="Genomic_DNA"/>
</dbReference>
<evidence type="ECO:0000256" key="8">
    <source>
        <dbReference type="ARBA" id="ARBA00023328"/>
    </source>
</evidence>
<dbReference type="Pfam" id="PF03800">
    <property type="entry name" value="Nuf2"/>
    <property type="match status" value="1"/>
</dbReference>
<keyword evidence="7" id="KW-0131">Cell cycle</keyword>
<dbReference type="InterPro" id="IPR038275">
    <property type="entry name" value="Nuf2_N_sf"/>
</dbReference>
<dbReference type="Proteomes" id="UP000018208">
    <property type="component" value="Unassembled WGS sequence"/>
</dbReference>
<evidence type="ECO:0000256" key="3">
    <source>
        <dbReference type="ARBA" id="ARBA00022454"/>
    </source>
</evidence>
<comment type="subcellular location">
    <subcellularLocation>
        <location evidence="1">Chromosome</location>
        <location evidence="1">Centromere</location>
    </subcellularLocation>
</comment>
<proteinExistence type="inferred from homology"/>
<evidence type="ECO:0000256" key="4">
    <source>
        <dbReference type="ARBA" id="ARBA00022618"/>
    </source>
</evidence>
<reference evidence="11" key="2">
    <citation type="submission" date="2020-12" db="EMBL/GenBank/DDBJ databases">
        <title>New Spironucleus salmonicida genome in near-complete chromosomes.</title>
        <authorList>
            <person name="Xu F."/>
            <person name="Kurt Z."/>
            <person name="Jimenez-Gonzalez A."/>
            <person name="Astvaldsson A."/>
            <person name="Andersson J.O."/>
            <person name="Svard S.G."/>
        </authorList>
    </citation>
    <scope>NUCLEOTIDE SEQUENCE</scope>
    <source>
        <strain evidence="11">ATCC 50377</strain>
    </source>
</reference>
<dbReference type="EMBL" id="KI545953">
    <property type="protein sequence ID" value="EST49312.1"/>
    <property type="molecule type" value="Genomic_DNA"/>
</dbReference>
<evidence type="ECO:0000313" key="12">
    <source>
        <dbReference type="Proteomes" id="UP000018208"/>
    </source>
</evidence>
<evidence type="ECO:0000256" key="5">
    <source>
        <dbReference type="ARBA" id="ARBA00022776"/>
    </source>
</evidence>
<organism evidence="10">
    <name type="scientific">Spironucleus salmonicida</name>
    <dbReference type="NCBI Taxonomy" id="348837"/>
    <lineage>
        <taxon>Eukaryota</taxon>
        <taxon>Metamonada</taxon>
        <taxon>Diplomonadida</taxon>
        <taxon>Hexamitidae</taxon>
        <taxon>Hexamitinae</taxon>
        <taxon>Spironucleus</taxon>
    </lineage>
</organism>
<dbReference type="GO" id="GO:0031262">
    <property type="term" value="C:Ndc80 complex"/>
    <property type="evidence" value="ECO:0007669"/>
    <property type="project" value="InterPro"/>
</dbReference>
<reference evidence="10 11" key="1">
    <citation type="journal article" date="2014" name="PLoS Genet.">
        <title>The Genome of Spironucleus salmonicida Highlights a Fish Pathogen Adapted to Fluctuating Environments.</title>
        <authorList>
            <person name="Xu F."/>
            <person name="Jerlstrom-Hultqvist J."/>
            <person name="Einarsson E."/>
            <person name="Astvaldsson A."/>
            <person name="Svard S.G."/>
            <person name="Andersson J.O."/>
        </authorList>
    </citation>
    <scope>NUCLEOTIDE SEQUENCE</scope>
    <source>
        <strain evidence="11">ATCC 50377</strain>
    </source>
</reference>
<gene>
    <name evidence="10" type="ORF">SS50377_10537</name>
    <name evidence="11" type="ORF">SS50377_26844</name>
</gene>
<evidence type="ECO:0000256" key="1">
    <source>
        <dbReference type="ARBA" id="ARBA00004584"/>
    </source>
</evidence>
<accession>V6LXF4</accession>
<keyword evidence="3" id="KW-0158">Chromosome</keyword>
<dbReference type="GO" id="GO:0051301">
    <property type="term" value="P:cell division"/>
    <property type="evidence" value="ECO:0007669"/>
    <property type="project" value="UniProtKB-KW"/>
</dbReference>
<dbReference type="InterPro" id="IPR005549">
    <property type="entry name" value="Kinetochore_Nuf2_N"/>
</dbReference>
<evidence type="ECO:0000256" key="2">
    <source>
        <dbReference type="ARBA" id="ARBA00005498"/>
    </source>
</evidence>
<dbReference type="OrthoDB" id="8194677at2759"/>
<evidence type="ECO:0000259" key="9">
    <source>
        <dbReference type="Pfam" id="PF03800"/>
    </source>
</evidence>